<dbReference type="GO" id="GO:0062101">
    <property type="term" value="F:peptidyl-aspartic acid 3-dioxygenase activity"/>
    <property type="evidence" value="ECO:0007669"/>
    <property type="project" value="InterPro"/>
</dbReference>
<evidence type="ECO:0000256" key="9">
    <source>
        <dbReference type="SAM" id="MobiDB-lite"/>
    </source>
</evidence>
<evidence type="ECO:0000256" key="2">
    <source>
        <dbReference type="ARBA" id="ARBA00022553"/>
    </source>
</evidence>
<dbReference type="EMBL" id="JAFHDT010000001">
    <property type="protein sequence ID" value="KAI7814562.1"/>
    <property type="molecule type" value="Genomic_DNA"/>
</dbReference>
<keyword evidence="3 10" id="KW-0812">Transmembrane</keyword>
<name>A0A9W7X4J8_TRIRA</name>
<evidence type="ECO:0000256" key="10">
    <source>
        <dbReference type="SAM" id="Phobius"/>
    </source>
</evidence>
<feature type="compositionally biased region" description="Basic and acidic residues" evidence="9">
    <location>
        <begin position="90"/>
        <end position="105"/>
    </location>
</feature>
<keyword evidence="4 10" id="KW-1133">Transmembrane helix</keyword>
<dbReference type="GO" id="GO:0005783">
    <property type="term" value="C:endoplasmic reticulum"/>
    <property type="evidence" value="ECO:0007669"/>
    <property type="project" value="TreeGrafter"/>
</dbReference>
<dbReference type="AlphaFoldDB" id="A0A9W7X4J8"/>
<reference evidence="12" key="1">
    <citation type="submission" date="2021-02" db="EMBL/GenBank/DDBJ databases">
        <title>Comparative genomics reveals that relaxation of natural selection precedes convergent phenotypic evolution of cavefish.</title>
        <authorList>
            <person name="Peng Z."/>
        </authorList>
    </citation>
    <scope>NUCLEOTIDE SEQUENCE</scope>
    <source>
        <tissue evidence="12">Muscle</tissue>
    </source>
</reference>
<keyword evidence="5 10" id="KW-0472">Membrane</keyword>
<keyword evidence="13" id="KW-1185">Reference proteome</keyword>
<dbReference type="PANTHER" id="PTHR12366">
    <property type="entry name" value="ASPARTYL/ASPARAGINYL BETA-HYDROXYLASE"/>
    <property type="match status" value="1"/>
</dbReference>
<evidence type="ECO:0000313" key="13">
    <source>
        <dbReference type="Proteomes" id="UP001059041"/>
    </source>
</evidence>
<dbReference type="GO" id="GO:0016020">
    <property type="term" value="C:membrane"/>
    <property type="evidence" value="ECO:0007669"/>
    <property type="project" value="UniProtKB-SubCell"/>
</dbReference>
<feature type="compositionally biased region" description="Polar residues" evidence="9">
    <location>
        <begin position="175"/>
        <end position="193"/>
    </location>
</feature>
<evidence type="ECO:0000256" key="5">
    <source>
        <dbReference type="ARBA" id="ARBA00023136"/>
    </source>
</evidence>
<feature type="transmembrane region" description="Helical" evidence="10">
    <location>
        <begin position="32"/>
        <end position="53"/>
    </location>
</feature>
<accession>A0A9W7X4J8</accession>
<evidence type="ECO:0000256" key="6">
    <source>
        <dbReference type="ARBA" id="ARBA00023157"/>
    </source>
</evidence>
<evidence type="ECO:0000256" key="3">
    <source>
        <dbReference type="ARBA" id="ARBA00022692"/>
    </source>
</evidence>
<dbReference type="Proteomes" id="UP001059041">
    <property type="component" value="Linkage Group LG1"/>
</dbReference>
<feature type="domain" description="Aspartyl beta-hydroxylase/Triadin" evidence="11">
    <location>
        <begin position="30"/>
        <end position="87"/>
    </location>
</feature>
<dbReference type="PANTHER" id="PTHR12366:SF29">
    <property type="entry name" value="ASPARTYL BETA-HYDROXYLASE, ISOFORM L"/>
    <property type="match status" value="1"/>
</dbReference>
<evidence type="ECO:0000313" key="12">
    <source>
        <dbReference type="EMBL" id="KAI7814562.1"/>
    </source>
</evidence>
<comment type="subcellular location">
    <subcellularLocation>
        <location evidence="8">Endomembrane system</location>
        <topology evidence="8">Single-pass membrane protein</topology>
    </subcellularLocation>
    <subcellularLocation>
        <location evidence="1">Membrane</location>
        <topology evidence="1">Single-pass type II membrane protein</topology>
    </subcellularLocation>
</comment>
<gene>
    <name evidence="12" type="ORF">IRJ41_021545</name>
</gene>
<evidence type="ECO:0000256" key="4">
    <source>
        <dbReference type="ARBA" id="ARBA00022989"/>
    </source>
</evidence>
<sequence length="219" mass="23857">MEETSVDGAKMTDSPTVNAAIKSDKKAEKNSIFSWLFVLAMLGVWLSVGVIWFDLVDYDNVVGTLGGLYDADGDGDFDVEDAKVLLELSERPVTSHEKPLEKDSSEELNTQFEATVSSSVSEKEPKSVFSNKELDAESLPVENKESTSPPPPETTPDDKSPREDSRPPDEIHLPPTTQTESESVSTPESASDSESTDEPTADTKAEPDGTVPQSHQFYD</sequence>
<evidence type="ECO:0000259" key="11">
    <source>
        <dbReference type="Pfam" id="PF05279"/>
    </source>
</evidence>
<dbReference type="Pfam" id="PF05279">
    <property type="entry name" value="Asp-B-Hydro_N"/>
    <property type="match status" value="1"/>
</dbReference>
<proteinExistence type="predicted"/>
<evidence type="ECO:0000256" key="1">
    <source>
        <dbReference type="ARBA" id="ARBA00004606"/>
    </source>
</evidence>
<keyword evidence="6" id="KW-1015">Disulfide bond</keyword>
<dbReference type="InterPro" id="IPR007943">
    <property type="entry name" value="Asp-B-hydro/Triadin_dom"/>
</dbReference>
<dbReference type="InterPro" id="IPR039038">
    <property type="entry name" value="ASPH"/>
</dbReference>
<evidence type="ECO:0000256" key="8">
    <source>
        <dbReference type="ARBA" id="ARBA00037847"/>
    </source>
</evidence>
<organism evidence="12 13">
    <name type="scientific">Triplophysa rosa</name>
    <name type="common">Cave loach</name>
    <dbReference type="NCBI Taxonomy" id="992332"/>
    <lineage>
        <taxon>Eukaryota</taxon>
        <taxon>Metazoa</taxon>
        <taxon>Chordata</taxon>
        <taxon>Craniata</taxon>
        <taxon>Vertebrata</taxon>
        <taxon>Euteleostomi</taxon>
        <taxon>Actinopterygii</taxon>
        <taxon>Neopterygii</taxon>
        <taxon>Teleostei</taxon>
        <taxon>Ostariophysi</taxon>
        <taxon>Cypriniformes</taxon>
        <taxon>Nemacheilidae</taxon>
        <taxon>Triplophysa</taxon>
    </lineage>
</organism>
<keyword evidence="2" id="KW-0597">Phosphoprotein</keyword>
<protein>
    <recommendedName>
        <fullName evidence="11">Aspartyl beta-hydroxylase/Triadin domain-containing protein</fullName>
    </recommendedName>
</protein>
<keyword evidence="7" id="KW-0325">Glycoprotein</keyword>
<feature type="region of interest" description="Disordered" evidence="9">
    <location>
        <begin position="90"/>
        <end position="219"/>
    </location>
</feature>
<evidence type="ECO:0000256" key="7">
    <source>
        <dbReference type="ARBA" id="ARBA00023180"/>
    </source>
</evidence>
<feature type="compositionally biased region" description="Basic and acidic residues" evidence="9">
    <location>
        <begin position="156"/>
        <end position="172"/>
    </location>
</feature>
<comment type="caution">
    <text evidence="12">The sequence shown here is derived from an EMBL/GenBank/DDBJ whole genome shotgun (WGS) entry which is preliminary data.</text>
</comment>